<keyword evidence="2" id="KW-1185">Reference proteome</keyword>
<evidence type="ECO:0000313" key="1">
    <source>
        <dbReference type="EMBL" id="CAI9555863.1"/>
    </source>
</evidence>
<protein>
    <submittedName>
        <fullName evidence="1">Uncharacterized protein</fullName>
    </submittedName>
</protein>
<reference evidence="1" key="1">
    <citation type="submission" date="2023-05" db="EMBL/GenBank/DDBJ databases">
        <authorList>
            <person name="Stuckert A."/>
        </authorList>
    </citation>
    <scope>NUCLEOTIDE SEQUENCE</scope>
</reference>
<accession>A0ABN9C764</accession>
<dbReference type="Proteomes" id="UP001162483">
    <property type="component" value="Unassembled WGS sequence"/>
</dbReference>
<name>A0ABN9C764_9NEOB</name>
<sequence length="48" mass="5219">MGPLCPCPNSIKSLWKKVPWASHGAPYWDLGQLGAVPQIFPNDQSAPD</sequence>
<dbReference type="EMBL" id="CATNWA010008312">
    <property type="protein sequence ID" value="CAI9555863.1"/>
    <property type="molecule type" value="Genomic_DNA"/>
</dbReference>
<evidence type="ECO:0000313" key="2">
    <source>
        <dbReference type="Proteomes" id="UP001162483"/>
    </source>
</evidence>
<gene>
    <name evidence="1" type="ORF">SPARVUS_LOCUS4470747</name>
</gene>
<organism evidence="1 2">
    <name type="scientific">Staurois parvus</name>
    <dbReference type="NCBI Taxonomy" id="386267"/>
    <lineage>
        <taxon>Eukaryota</taxon>
        <taxon>Metazoa</taxon>
        <taxon>Chordata</taxon>
        <taxon>Craniata</taxon>
        <taxon>Vertebrata</taxon>
        <taxon>Euteleostomi</taxon>
        <taxon>Amphibia</taxon>
        <taxon>Batrachia</taxon>
        <taxon>Anura</taxon>
        <taxon>Neobatrachia</taxon>
        <taxon>Ranoidea</taxon>
        <taxon>Ranidae</taxon>
        <taxon>Staurois</taxon>
    </lineage>
</organism>
<comment type="caution">
    <text evidence="1">The sequence shown here is derived from an EMBL/GenBank/DDBJ whole genome shotgun (WGS) entry which is preliminary data.</text>
</comment>
<proteinExistence type="predicted"/>